<keyword evidence="2" id="KW-1003">Cell membrane</keyword>
<evidence type="ECO:0000256" key="8">
    <source>
        <dbReference type="ARBA" id="ARBA00023170"/>
    </source>
</evidence>
<dbReference type="GO" id="GO:0071880">
    <property type="term" value="P:adenylate cyclase-activating adrenergic receptor signaling pathway"/>
    <property type="evidence" value="ECO:0007669"/>
    <property type="project" value="TreeGrafter"/>
</dbReference>
<evidence type="ECO:0000256" key="5">
    <source>
        <dbReference type="ARBA" id="ARBA00023040"/>
    </source>
</evidence>
<dbReference type="GO" id="GO:0005886">
    <property type="term" value="C:plasma membrane"/>
    <property type="evidence" value="ECO:0007669"/>
    <property type="project" value="UniProtKB-SubCell"/>
</dbReference>
<name>A0A2S1WM00_9ANNE</name>
<comment type="subcellular location">
    <subcellularLocation>
        <location evidence="1">Cell membrane</location>
        <topology evidence="1">Multi-pass membrane protein</topology>
    </subcellularLocation>
</comment>
<keyword evidence="9 10" id="KW-0807">Transducer</keyword>
<dbReference type="PROSITE" id="PS00237">
    <property type="entry name" value="G_PROTEIN_RECEP_F1_1"/>
    <property type="match status" value="1"/>
</dbReference>
<feature type="transmembrane region" description="Helical" evidence="11">
    <location>
        <begin position="191"/>
        <end position="213"/>
    </location>
</feature>
<feature type="transmembrane region" description="Helical" evidence="11">
    <location>
        <begin position="36"/>
        <end position="62"/>
    </location>
</feature>
<dbReference type="Pfam" id="PF00001">
    <property type="entry name" value="7tm_1"/>
    <property type="match status" value="1"/>
</dbReference>
<organism evidence="13">
    <name type="scientific">Hirudo verbana</name>
    <dbReference type="NCBI Taxonomy" id="311461"/>
    <lineage>
        <taxon>Eukaryota</taxon>
        <taxon>Metazoa</taxon>
        <taxon>Spiralia</taxon>
        <taxon>Lophotrochozoa</taxon>
        <taxon>Annelida</taxon>
        <taxon>Clitellata</taxon>
        <taxon>Hirudinea</taxon>
        <taxon>Hirudinida</taxon>
        <taxon>Hirudiniformes</taxon>
        <taxon>Hirudinidae</taxon>
        <taxon>Hirudo</taxon>
    </lineage>
</organism>
<evidence type="ECO:0000313" key="13">
    <source>
        <dbReference type="EMBL" id="AWJ68176.1"/>
    </source>
</evidence>
<dbReference type="EMBL" id="MG973323">
    <property type="protein sequence ID" value="AWJ68176.1"/>
    <property type="molecule type" value="mRNA"/>
</dbReference>
<evidence type="ECO:0000259" key="12">
    <source>
        <dbReference type="PROSITE" id="PS50262"/>
    </source>
</evidence>
<evidence type="ECO:0000256" key="11">
    <source>
        <dbReference type="SAM" id="Phobius"/>
    </source>
</evidence>
<keyword evidence="3 10" id="KW-0812">Transmembrane</keyword>
<dbReference type="AlphaFoldDB" id="A0A2S1WM00"/>
<dbReference type="InterPro" id="IPR000276">
    <property type="entry name" value="GPCR_Rhodpsn"/>
</dbReference>
<feature type="domain" description="G-protein coupled receptors family 1 profile" evidence="12">
    <location>
        <begin position="51"/>
        <end position="267"/>
    </location>
</feature>
<evidence type="ECO:0000256" key="7">
    <source>
        <dbReference type="ARBA" id="ARBA00023157"/>
    </source>
</evidence>
<dbReference type="PANTHER" id="PTHR24248">
    <property type="entry name" value="ADRENERGIC RECEPTOR-RELATED G-PROTEIN COUPLED RECEPTOR"/>
    <property type="match status" value="1"/>
</dbReference>
<evidence type="ECO:0000256" key="3">
    <source>
        <dbReference type="ARBA" id="ARBA00022692"/>
    </source>
</evidence>
<evidence type="ECO:0000256" key="9">
    <source>
        <dbReference type="ARBA" id="ARBA00023224"/>
    </source>
</evidence>
<dbReference type="Gene3D" id="1.20.1070.10">
    <property type="entry name" value="Rhodopsin 7-helix transmembrane proteins"/>
    <property type="match status" value="1"/>
</dbReference>
<keyword evidence="8 10" id="KW-0675">Receptor</keyword>
<feature type="transmembrane region" description="Helical" evidence="11">
    <location>
        <begin position="149"/>
        <end position="171"/>
    </location>
</feature>
<dbReference type="PROSITE" id="PS50262">
    <property type="entry name" value="G_PROTEIN_RECEP_F1_2"/>
    <property type="match status" value="1"/>
</dbReference>
<dbReference type="CDD" id="cd15329">
    <property type="entry name" value="7tmA_5-HT7"/>
    <property type="match status" value="1"/>
</dbReference>
<feature type="transmembrane region" description="Helical" evidence="11">
    <location>
        <begin position="109"/>
        <end position="128"/>
    </location>
</feature>
<keyword evidence="6 11" id="KW-0472">Membrane</keyword>
<sequence length="267" mass="29953">MATNITAITSSSSSFYETTSATNEIQLKYPTWETVLILMACTFIIIGTIVGNVLVCIAVAIVKKLRTPSNLLIVSLAVADLLVAVADMPLAAMYEVMNTWELGTTMCDVWTSLDVLLCTASILNLCMISIDRYLVITRPFDYAMKRTPALMALMIFSVWLLSALISIPPLFGWKAEPKDKVCELSQAIGYQFYATIGAFYLPLSIMIFIYYRIYAVSSRIHKSELMSAPQDHRPLRSTSSFASSITSNKKSIERIKVRWGRQEFHRE</sequence>
<dbReference type="PRINTS" id="PR00237">
    <property type="entry name" value="GPCRRHODOPSN"/>
</dbReference>
<reference evidence="13" key="1">
    <citation type="submission" date="2018-02" db="EMBL/GenBank/DDBJ databases">
        <title>Hirudo verbana central nervous system transcriptome analysis of ion channel and receptor content.</title>
        <authorList>
            <person name="Northcutt A.J."/>
            <person name="Schulz D.J."/>
            <person name="Mesce K.A."/>
        </authorList>
    </citation>
    <scope>NUCLEOTIDE SEQUENCE</scope>
</reference>
<dbReference type="GO" id="GO:0043410">
    <property type="term" value="P:positive regulation of MAPK cascade"/>
    <property type="evidence" value="ECO:0007669"/>
    <property type="project" value="TreeGrafter"/>
</dbReference>
<dbReference type="SUPFAM" id="SSF81321">
    <property type="entry name" value="Family A G protein-coupled receptor-like"/>
    <property type="match status" value="1"/>
</dbReference>
<evidence type="ECO:0000256" key="2">
    <source>
        <dbReference type="ARBA" id="ARBA00022475"/>
    </source>
</evidence>
<dbReference type="InterPro" id="IPR017452">
    <property type="entry name" value="GPCR_Rhodpsn_7TM"/>
</dbReference>
<accession>A0A2S1WM00</accession>
<protein>
    <submittedName>
        <fullName evidence="13">Putative 5-hydroxytryptamine receptor 2</fullName>
    </submittedName>
</protein>
<dbReference type="PANTHER" id="PTHR24248:SF199">
    <property type="entry name" value="IP13425P-RELATED"/>
    <property type="match status" value="1"/>
</dbReference>
<evidence type="ECO:0000256" key="10">
    <source>
        <dbReference type="RuleBase" id="RU000688"/>
    </source>
</evidence>
<evidence type="ECO:0000256" key="6">
    <source>
        <dbReference type="ARBA" id="ARBA00023136"/>
    </source>
</evidence>
<evidence type="ECO:0000256" key="4">
    <source>
        <dbReference type="ARBA" id="ARBA00022989"/>
    </source>
</evidence>
<keyword evidence="5 10" id="KW-0297">G-protein coupled receptor</keyword>
<comment type="similarity">
    <text evidence="10">Belongs to the G-protein coupled receptor 1 family.</text>
</comment>
<evidence type="ECO:0000256" key="1">
    <source>
        <dbReference type="ARBA" id="ARBA00004651"/>
    </source>
</evidence>
<keyword evidence="4 11" id="KW-1133">Transmembrane helix</keyword>
<feature type="transmembrane region" description="Helical" evidence="11">
    <location>
        <begin position="71"/>
        <end position="94"/>
    </location>
</feature>
<dbReference type="GO" id="GO:0004993">
    <property type="term" value="F:G protein-coupled serotonin receptor activity"/>
    <property type="evidence" value="ECO:0007669"/>
    <property type="project" value="UniProtKB-ARBA"/>
</dbReference>
<keyword evidence="7" id="KW-1015">Disulfide bond</keyword>
<proteinExistence type="evidence at transcript level"/>